<organism evidence="2 3">
    <name type="scientific">Pricia antarctica</name>
    <dbReference type="NCBI Taxonomy" id="641691"/>
    <lineage>
        <taxon>Bacteria</taxon>
        <taxon>Pseudomonadati</taxon>
        <taxon>Bacteroidota</taxon>
        <taxon>Flavobacteriia</taxon>
        <taxon>Flavobacteriales</taxon>
        <taxon>Flavobacteriaceae</taxon>
        <taxon>Pricia</taxon>
    </lineage>
</organism>
<feature type="transmembrane region" description="Helical" evidence="1">
    <location>
        <begin position="183"/>
        <end position="203"/>
    </location>
</feature>
<feature type="transmembrane region" description="Helical" evidence="1">
    <location>
        <begin position="127"/>
        <end position="146"/>
    </location>
</feature>
<dbReference type="Proteomes" id="UP000199109">
    <property type="component" value="Unassembled WGS sequence"/>
</dbReference>
<feature type="transmembrane region" description="Helical" evidence="1">
    <location>
        <begin position="57"/>
        <end position="79"/>
    </location>
</feature>
<dbReference type="AlphaFoldDB" id="A0A1G7HFX8"/>
<gene>
    <name evidence="2" type="ORF">SAMN05421636_109141</name>
</gene>
<dbReference type="EMBL" id="FNAO01000009">
    <property type="protein sequence ID" value="SDE98939.1"/>
    <property type="molecule type" value="Genomic_DNA"/>
</dbReference>
<evidence type="ECO:0000256" key="1">
    <source>
        <dbReference type="SAM" id="Phobius"/>
    </source>
</evidence>
<keyword evidence="1" id="KW-0812">Transmembrane</keyword>
<feature type="transmembrane region" description="Helical" evidence="1">
    <location>
        <begin position="158"/>
        <end position="176"/>
    </location>
</feature>
<keyword evidence="3" id="KW-1185">Reference proteome</keyword>
<feature type="transmembrane region" description="Helical" evidence="1">
    <location>
        <begin position="223"/>
        <end position="240"/>
    </location>
</feature>
<accession>A0A1G7HFX8</accession>
<dbReference type="RefSeq" id="WP_091872808.1">
    <property type="nucleotide sequence ID" value="NZ_FNAO01000009.1"/>
</dbReference>
<feature type="transmembrane region" description="Helical" evidence="1">
    <location>
        <begin position="390"/>
        <end position="411"/>
    </location>
</feature>
<keyword evidence="1" id="KW-0472">Membrane</keyword>
<feature type="transmembrane region" description="Helical" evidence="1">
    <location>
        <begin position="252"/>
        <end position="272"/>
    </location>
</feature>
<feature type="transmembrane region" description="Helical" evidence="1">
    <location>
        <begin position="354"/>
        <end position="370"/>
    </location>
</feature>
<sequence>MRTKKQNTRVLVVALSLATAWAIRGQFGHEQGAAWAGAIGGLALVVVSNRKDWYAKMVLIALASAIGWGAGGMISYGQVVGYGKADNFINVFYGLGMLFVIGALFGLLGGGMVGLVLEATKKTKVNWGALVSEMVAGALLTYFFLIEQIGFKMTPPRSEAWAVILGAGLAMLLHMARAKRNSAIRVAIFSALGGGFGFSFGNFLQVTGNVLEIPFNMWNVMEYSIGFFGGAGMAYGVFSSKWPVDDAGKPKTWVNILSLFVLLVFIPLMIFRESLAYDPILNRLGEISNVEQIASISTIVAAIVLALMAISVFWKLKDSNYGSKDATFFLFLYLGVYAVLSYLVTGLFAGKMGVNHHLYLLNILVIYSIIRNGKTEFVNVGSNAVSPKRWGLYLLAIVVFIALLSLVAISIHGELPGSHNRFG</sequence>
<feature type="transmembrane region" description="Helical" evidence="1">
    <location>
        <begin position="91"/>
        <end position="115"/>
    </location>
</feature>
<feature type="transmembrane region" description="Helical" evidence="1">
    <location>
        <begin position="326"/>
        <end position="348"/>
    </location>
</feature>
<name>A0A1G7HFX8_9FLAO</name>
<dbReference type="OrthoDB" id="920620at2"/>
<evidence type="ECO:0000313" key="3">
    <source>
        <dbReference type="Proteomes" id="UP000199109"/>
    </source>
</evidence>
<reference evidence="2 3" key="1">
    <citation type="submission" date="2016-10" db="EMBL/GenBank/DDBJ databases">
        <authorList>
            <person name="de Groot N.N."/>
        </authorList>
    </citation>
    <scope>NUCLEOTIDE SEQUENCE [LARGE SCALE GENOMIC DNA]</scope>
    <source>
        <strain evidence="2 3">DSM 23421</strain>
    </source>
</reference>
<evidence type="ECO:0000313" key="2">
    <source>
        <dbReference type="EMBL" id="SDE98939.1"/>
    </source>
</evidence>
<proteinExistence type="predicted"/>
<protein>
    <submittedName>
        <fullName evidence="2">Uncharacterized protein</fullName>
    </submittedName>
</protein>
<keyword evidence="1" id="KW-1133">Transmembrane helix</keyword>
<feature type="transmembrane region" description="Helical" evidence="1">
    <location>
        <begin position="292"/>
        <end position="314"/>
    </location>
</feature>